<sequence>MANEYRKLKQKTSRTRQSRAAARKRLLGQNPQQSGWRSRFLSALALMVLFSSAGLIITCGWISILFILDPKQVVWLNDFLPTGAKINVSKTEIPKTLAEIQNSLKKQNRITGESLSLESTKTKNNQQLNLFLLPIFQRRNNCRSNCQELVELRVYQRSREIEFRLHPEPHYHQVKQLEINGLTKFFVESPLGKNVSNADSQDKEVYLPLTEIKAFDHTKSLPGFWFYLRGEHQKDNQTIAYGQIIHYNPQLRSLEQMLSWKNPNGQLPKWQQIMGSDTEELVIDQTVGLEPRFQLHQIKPGELVSNSLFLEPINLKPVIKGFGYESSLLLARNGLWTPAEAWLTSLQKELGKSFPEYVQAQINLIRLHSQFTKVQANKNWASPSQKVLTNLIDGRWEQGLDVLISSPDSGREIFNLLQADRGMLWNRATVALRLNPDRKAVLAWSYLILTVQRGEKRANDWLEAQPKVNRETFTYLQDLLVKLNDEIKNTHPSQIIGGVQKITTVKYADWLPVDGKAEMVVEDDKVLYQVDVSAFQDGKNWISYPFTNFALPKIQTSLFWIKTLGISSDGNIQIAVWLPNGEQQVNTATIKAVQMRDGELKLLVVGDPIVENQDSSVQHKPLAFTTAALEWLQPSPISLEALAQVNMEAVEAALPKFWNALQESGDISTDQLLSLAEIWEKMREWPVQMIDVTQDGKPDLVLTISNSAIASLTESRNETSNKKLEERPRTMIVSATGEVIYNDFTTSKQTLTAIAKLNSDQSIALLVENGDQYKIRRWSETNQRLE</sequence>
<proteinExistence type="predicted"/>
<name>A0ABZ2USZ0_9CYAN</name>
<keyword evidence="2" id="KW-0472">Membrane</keyword>
<evidence type="ECO:0000313" key="3">
    <source>
        <dbReference type="EMBL" id="WZB88074.1"/>
    </source>
</evidence>
<feature type="transmembrane region" description="Helical" evidence="2">
    <location>
        <begin position="40"/>
        <end position="68"/>
    </location>
</feature>
<protein>
    <submittedName>
        <fullName evidence="3">Uncharacterized protein</fullName>
    </submittedName>
</protein>
<dbReference type="EMBL" id="CP150886">
    <property type="protein sequence ID" value="WZB88074.1"/>
    <property type="molecule type" value="Genomic_DNA"/>
</dbReference>
<keyword evidence="4" id="KW-1185">Reference proteome</keyword>
<evidence type="ECO:0000313" key="4">
    <source>
        <dbReference type="Proteomes" id="UP001483337"/>
    </source>
</evidence>
<keyword evidence="2" id="KW-1133">Transmembrane helix</keyword>
<gene>
    <name evidence="3" type="ORF">WJM97_22435</name>
</gene>
<organism evidence="3 4">
    <name type="scientific">Okeanomitos corallinicola TIOX110</name>
    <dbReference type="NCBI Taxonomy" id="3133117"/>
    <lineage>
        <taxon>Bacteria</taxon>
        <taxon>Bacillati</taxon>
        <taxon>Cyanobacteriota</taxon>
        <taxon>Cyanophyceae</taxon>
        <taxon>Nostocales</taxon>
        <taxon>Aphanizomenonaceae</taxon>
        <taxon>Okeanomitos</taxon>
    </lineage>
</organism>
<accession>A0ABZ2USZ0</accession>
<feature type="region of interest" description="Disordered" evidence="1">
    <location>
        <begin position="1"/>
        <end position="30"/>
    </location>
</feature>
<dbReference type="Proteomes" id="UP001483337">
    <property type="component" value="Chromosome"/>
</dbReference>
<keyword evidence="2" id="KW-0812">Transmembrane</keyword>
<dbReference type="RefSeq" id="WP_353930983.1">
    <property type="nucleotide sequence ID" value="NZ_CP150886.1"/>
</dbReference>
<feature type="compositionally biased region" description="Basic residues" evidence="1">
    <location>
        <begin position="8"/>
        <end position="26"/>
    </location>
</feature>
<reference evidence="3 4" key="1">
    <citation type="submission" date="2024-04" db="EMBL/GenBank/DDBJ databases">
        <title>Okeanomitos corallinicola gen. &amp; sp. nov. (Nostocales, Cyanobacteria), a new toxic marine heterocyst-forming cyanobacterium from a coral reef.</title>
        <authorList>
            <person name="Li H."/>
            <person name="Li R."/>
            <person name="Kang J."/>
            <person name="Hii K.S."/>
            <person name="Mohamed H.F."/>
            <person name="Xu X."/>
            <person name="Luo Z."/>
        </authorList>
    </citation>
    <scope>NUCLEOTIDE SEQUENCE [LARGE SCALE GENOMIC DNA]</scope>
    <source>
        <strain evidence="3 4">TIOX110</strain>
    </source>
</reference>
<evidence type="ECO:0000256" key="2">
    <source>
        <dbReference type="SAM" id="Phobius"/>
    </source>
</evidence>
<evidence type="ECO:0000256" key="1">
    <source>
        <dbReference type="SAM" id="MobiDB-lite"/>
    </source>
</evidence>